<feature type="region of interest" description="Disordered" evidence="2">
    <location>
        <begin position="1266"/>
        <end position="1317"/>
    </location>
</feature>
<dbReference type="InterPro" id="IPR015425">
    <property type="entry name" value="FH2_Formin"/>
</dbReference>
<dbReference type="PROSITE" id="PS51444">
    <property type="entry name" value="FH2"/>
    <property type="match status" value="1"/>
</dbReference>
<dbReference type="Gene3D" id="1.20.58.2220">
    <property type="entry name" value="Formin, FH2 domain"/>
    <property type="match status" value="1"/>
</dbReference>
<dbReference type="PANTHER" id="PTHR45920:SF4">
    <property type="entry name" value="FORMIN HOMOLOGY 2 DOMAIN CONTAINING, ISOFORM I"/>
    <property type="match status" value="1"/>
</dbReference>
<evidence type="ECO:0000259" key="4">
    <source>
        <dbReference type="PROSITE" id="PS51444"/>
    </source>
</evidence>
<dbReference type="GO" id="GO:0005737">
    <property type="term" value="C:cytoplasm"/>
    <property type="evidence" value="ECO:0007669"/>
    <property type="project" value="TreeGrafter"/>
</dbReference>
<dbReference type="SUPFAM" id="SSF101447">
    <property type="entry name" value="Formin homology 2 domain (FH2 domain)"/>
    <property type="match status" value="1"/>
</dbReference>
<dbReference type="GO" id="GO:0051015">
    <property type="term" value="F:actin filament binding"/>
    <property type="evidence" value="ECO:0007669"/>
    <property type="project" value="TreeGrafter"/>
</dbReference>
<dbReference type="InterPro" id="IPR014768">
    <property type="entry name" value="GBD/FH3_dom"/>
</dbReference>
<proteinExistence type="evidence at transcript level"/>
<feature type="region of interest" description="Disordered" evidence="2">
    <location>
        <begin position="556"/>
        <end position="602"/>
    </location>
</feature>
<dbReference type="SUPFAM" id="SSF48371">
    <property type="entry name" value="ARM repeat"/>
    <property type="match status" value="1"/>
</dbReference>
<evidence type="ECO:0000256" key="2">
    <source>
        <dbReference type="SAM" id="MobiDB-lite"/>
    </source>
</evidence>
<organism evidence="5">
    <name type="scientific">Hydra vulgaris</name>
    <name type="common">Hydra</name>
    <name type="synonym">Hydra attenuata</name>
    <dbReference type="NCBI Taxonomy" id="6087"/>
    <lineage>
        <taxon>Eukaryota</taxon>
        <taxon>Metazoa</taxon>
        <taxon>Cnidaria</taxon>
        <taxon>Hydrozoa</taxon>
        <taxon>Hydroidolina</taxon>
        <taxon>Anthoathecata</taxon>
        <taxon>Aplanulata</taxon>
        <taxon>Hydridae</taxon>
        <taxon>Hydra</taxon>
    </lineage>
</organism>
<dbReference type="GO" id="GO:0030866">
    <property type="term" value="P:cortical actin cytoskeleton organization"/>
    <property type="evidence" value="ECO:0007669"/>
    <property type="project" value="TreeGrafter"/>
</dbReference>
<dbReference type="InterPro" id="IPR041387">
    <property type="entry name" value="FHOD1_GBD_N"/>
</dbReference>
<evidence type="ECO:0000313" key="5">
    <source>
        <dbReference type="EMBL" id="CDG69823.1"/>
    </source>
</evidence>
<dbReference type="InterPro" id="IPR011989">
    <property type="entry name" value="ARM-like"/>
</dbReference>
<dbReference type="PANTHER" id="PTHR45920">
    <property type="entry name" value="FORMIN HOMOLOGY 2 DOMAIN CONTAINING, ISOFORM I"/>
    <property type="match status" value="1"/>
</dbReference>
<dbReference type="EMBL" id="HAAD01003591">
    <property type="protein sequence ID" value="CDG69823.1"/>
    <property type="molecule type" value="mRNA"/>
</dbReference>
<dbReference type="Pfam" id="PF02181">
    <property type="entry name" value="FH2"/>
    <property type="match status" value="1"/>
</dbReference>
<accession>T2MC48</accession>
<dbReference type="Pfam" id="PF24959">
    <property type="entry name" value="FH3_FHOD1-3"/>
    <property type="match status" value="1"/>
</dbReference>
<dbReference type="PROSITE" id="PS51232">
    <property type="entry name" value="GBD_FH3"/>
    <property type="match status" value="1"/>
</dbReference>
<dbReference type="GO" id="GO:0005856">
    <property type="term" value="C:cytoskeleton"/>
    <property type="evidence" value="ECO:0007669"/>
    <property type="project" value="TreeGrafter"/>
</dbReference>
<dbReference type="InterPro" id="IPR042201">
    <property type="entry name" value="FH2_Formin_sf"/>
</dbReference>
<dbReference type="InterPro" id="IPR056771">
    <property type="entry name" value="FH3_FHOD1-3-like"/>
</dbReference>
<reference evidence="5" key="1">
    <citation type="journal article" date="2013" name="Genome Biol. Evol.">
        <title>Punctuated emergences of genetic and phenotypic innovations in eumetazoan, bilaterian, euteleostome, and hominidae ancestors.</title>
        <authorList>
            <person name="Wenger Y."/>
            <person name="Galliot B."/>
        </authorList>
    </citation>
    <scope>NUCLEOTIDE SEQUENCE</scope>
    <source>
        <tissue evidence="5">Whole animals</tissue>
    </source>
</reference>
<feature type="domain" description="FH2" evidence="4">
    <location>
        <begin position="780"/>
        <end position="1172"/>
    </location>
</feature>
<dbReference type="SMART" id="SM00498">
    <property type="entry name" value="FH2"/>
    <property type="match status" value="1"/>
</dbReference>
<dbReference type="FunFam" id="1.25.10.10:FF:000056">
    <property type="entry name" value="FH1/FH2 domain-containing protein 3 isoform X1"/>
    <property type="match status" value="1"/>
</dbReference>
<feature type="region of interest" description="Disordered" evidence="2">
    <location>
        <begin position="733"/>
        <end position="772"/>
    </location>
</feature>
<sequence>MAPFESKVQYLDDTDPFNSTSFPEPSRPPTYVFRENLAICSQIPAIHRLLKAPHNIEDCVLQLSHNGNYLDLEVSIEEQDELLDGFRESRKNTIILRTQLSVRVHNIIAKLLTATGRDLRRALFSLKQIFQDDKDLVHEFVTNDGLSCLITVGTDADQNYQNYILRAIGQIMLYVDGMNGVIEHNDTIQWLYCLLSSKYRLVQKTSLKLLLVFVEYTESNSLLVWKAAQSVNQGELPMKGIIDILKESEGNNIDEDLLVYSLTLVNKVLYGIPDQDNFYNVVDALEKQSMQVICHKLINRTPKNNELVEQCNIYEEVLCETSDLDQFVCQFDEFYNQVVKKSQMDLHVRYWDSSLEMVSMDDLNVNMSFLSNLNAKKSECELIQLVSTGSCSLHTMHCSFNNGTNASGWKLNKLLSSLYKIFHESPSRLADYENLTQLSIKAEDEDVPKNLNIPGGVSDRNLKVENNASSKFSGVQDKIEESATKVTTKMGHIDKEMPSKPVHLMQNGHSNVQRGVGKLNTPVIEETRIPRLNLSETFDLKDQDEIRPSLRDRLAERQKQKNDRLHSDSDPTSIGVVSPSKSSNQEEFDYSRKTSNTEADAENRRELLRKMYNASIDKNDHEAPDIKNLSISESLAERKAMLHNEKIEEEVEDKKVELDIKSAISVKPPQESPQDTMNNKALRSSEEIELESKVLRTRKLCILEYDFTDLNEADDNDFLGTPPKSMTVMSVDGGPPLPPPPPGFGAPPPPGMFPPLPPGMGPPPPPPAPGIPGPPMHGDLSNQKGHDRKYVRLFWQEIKPGTLQQGMDKTIWASIAPVEVDTKKLEHLFENRVKTMTKQDSINDKVVKKEISVLDLKRAQAINIVLTKLPPVRVIKQAILDMDGAVIDRDGIEKIMVMIPTDEEKTKLQEAQIQFPDTPFAHAENFLMTLSSITELSARLNLWSFKMDYETNEKEIGEALSDLKCLCEEVKKSDTFKKILGLLLSVGNFLNGVNIKGFNPQYLEKVPEVKDTVHKQTLLFHICTMAMEKYPDSSDLYSEFGSLHRASRCDYDNIYQLLRKLDDMCKKSWEYLRLIAKHDSSSPLKQKLTDFLGDAGERIAILKVVYRRVSNRFTKLLMYLGMTHRNAKELKPHSFCKILSEFSLEYRTVRLRVLETKKRKENQRKRTKTRGKLITESENFSGATSAIPIPNENKTEGEEKMHLLSKAITEGADPSSLSPTKGRFRKKVGSNNNLDKLINSSGLSGSISSYDTDDQTDQMMDMLVKSATAGEKKSRIRKNRAKDAKSTRKSVRRTLNNGLSPEEMKVLQQQAMEMDDE</sequence>
<evidence type="ECO:0000256" key="1">
    <source>
        <dbReference type="ARBA" id="ARBA00023203"/>
    </source>
</evidence>
<dbReference type="Pfam" id="PF18382">
    <property type="entry name" value="Formin_GBD_N"/>
    <property type="match status" value="1"/>
</dbReference>
<protein>
    <submittedName>
        <fullName evidence="5">FH1/FH2 domain-containing protein 3</fullName>
    </submittedName>
</protein>
<name>T2MC48_HYDVU</name>
<feature type="compositionally biased region" description="Pro residues" evidence="2">
    <location>
        <begin position="735"/>
        <end position="772"/>
    </location>
</feature>
<evidence type="ECO:0000259" key="3">
    <source>
        <dbReference type="PROSITE" id="PS51232"/>
    </source>
</evidence>
<feature type="domain" description="GBD/FH3" evidence="3">
    <location>
        <begin position="41"/>
        <end position="429"/>
    </location>
</feature>
<dbReference type="OrthoDB" id="9806920at2759"/>
<dbReference type="InterPro" id="IPR016024">
    <property type="entry name" value="ARM-type_fold"/>
</dbReference>
<keyword evidence="1" id="KW-0009">Actin-binding</keyword>
<gene>
    <name evidence="5" type="primary">FHOD3</name>
</gene>
<feature type="compositionally biased region" description="Basic and acidic residues" evidence="2">
    <location>
        <begin position="556"/>
        <end position="569"/>
    </location>
</feature>
<dbReference type="Gene3D" id="1.25.10.10">
    <property type="entry name" value="Leucine-rich Repeat Variant"/>
    <property type="match status" value="1"/>
</dbReference>